<evidence type="ECO:0000256" key="5">
    <source>
        <dbReference type="SAM" id="Phobius"/>
    </source>
</evidence>
<dbReference type="STRING" id="871963.Desdi_3518"/>
<feature type="transmembrane region" description="Helical" evidence="5">
    <location>
        <begin position="29"/>
        <end position="49"/>
    </location>
</feature>
<feature type="transmembrane region" description="Helical" evidence="5">
    <location>
        <begin position="170"/>
        <end position="191"/>
    </location>
</feature>
<evidence type="ECO:0000256" key="1">
    <source>
        <dbReference type="ARBA" id="ARBA00004141"/>
    </source>
</evidence>
<evidence type="ECO:0000256" key="4">
    <source>
        <dbReference type="ARBA" id="ARBA00023136"/>
    </source>
</evidence>
<sequence>MNSFDILILAIVLIGAIQGYRKGLISGFISLGGNLVALILAAQNYRILLQWLDQNLPLRGWLEAAIYKRILPNVESKAAQVEEQTVEKFLSIFPEEFRSVLGGSNLPDVELYTDSALQSITQNFAQALSDNAMKIIAFGLVYFGVILVIEIISALLLAPLGFLSGTINGGGGLLVGGLATFLGLAVFFGLFSPLFTIANAGETIGFIEGSTLHPYLLQAYSFLGDILRLNFEQGFRLPIDLENLTLPNPSLPDPNSINL</sequence>
<proteinExistence type="predicted"/>
<protein>
    <submittedName>
        <fullName evidence="6">Putative membrane protein, required for colicin V production</fullName>
    </submittedName>
</protein>
<dbReference type="GO" id="GO:0009403">
    <property type="term" value="P:toxin biosynthetic process"/>
    <property type="evidence" value="ECO:0007669"/>
    <property type="project" value="InterPro"/>
</dbReference>
<evidence type="ECO:0000313" key="6">
    <source>
        <dbReference type="EMBL" id="AGA70901.1"/>
    </source>
</evidence>
<dbReference type="eggNOG" id="COG1286">
    <property type="taxonomic scope" value="Bacteria"/>
</dbReference>
<keyword evidence="4 5" id="KW-0472">Membrane</keyword>
<organism evidence="6 7">
    <name type="scientific">Desulfitobacterium dichloroeliminans (strain LMG P-21439 / DCA1)</name>
    <dbReference type="NCBI Taxonomy" id="871963"/>
    <lineage>
        <taxon>Bacteria</taxon>
        <taxon>Bacillati</taxon>
        <taxon>Bacillota</taxon>
        <taxon>Clostridia</taxon>
        <taxon>Eubacteriales</taxon>
        <taxon>Desulfitobacteriaceae</taxon>
        <taxon>Desulfitobacterium</taxon>
    </lineage>
</organism>
<dbReference type="KEGG" id="ddl:Desdi_3518"/>
<dbReference type="EMBL" id="CP003344">
    <property type="protein sequence ID" value="AGA70901.1"/>
    <property type="molecule type" value="Genomic_DNA"/>
</dbReference>
<name>L0FE19_DESDL</name>
<dbReference type="OrthoDB" id="1795111at2"/>
<accession>L0FE19</accession>
<dbReference type="AlphaFoldDB" id="L0FE19"/>
<dbReference type="HOGENOM" id="CLU_1132169_0_0_9"/>
<dbReference type="RefSeq" id="WP_015263855.1">
    <property type="nucleotide sequence ID" value="NC_019903.1"/>
</dbReference>
<keyword evidence="7" id="KW-1185">Reference proteome</keyword>
<gene>
    <name evidence="6" type="ordered locus">Desdi_3518</name>
</gene>
<feature type="transmembrane region" description="Helical" evidence="5">
    <location>
        <begin position="135"/>
        <end position="158"/>
    </location>
</feature>
<dbReference type="GO" id="GO:0016020">
    <property type="term" value="C:membrane"/>
    <property type="evidence" value="ECO:0007669"/>
    <property type="project" value="UniProtKB-SubCell"/>
</dbReference>
<reference evidence="7" key="1">
    <citation type="submission" date="2012-02" db="EMBL/GenBank/DDBJ databases">
        <title>Complete sequence of Desulfitobacterium dichloroeliminans LMG P-21439.</title>
        <authorList>
            <person name="Lucas S."/>
            <person name="Han J."/>
            <person name="Lapidus A."/>
            <person name="Cheng J.-F."/>
            <person name="Goodwin L."/>
            <person name="Pitluck S."/>
            <person name="Peters L."/>
            <person name="Ovchinnikova G."/>
            <person name="Teshima H."/>
            <person name="Detter J.C."/>
            <person name="Han C."/>
            <person name="Tapia R."/>
            <person name="Land M."/>
            <person name="Hauser L."/>
            <person name="Kyrpides N."/>
            <person name="Ivanova N."/>
            <person name="Pagani I."/>
            <person name="Kruse T."/>
            <person name="de Vos W.M."/>
            <person name="Boon N."/>
            <person name="Smidt H."/>
            <person name="Woyke T."/>
        </authorList>
    </citation>
    <scope>NUCLEOTIDE SEQUENCE [LARGE SCALE GENOMIC DNA]</scope>
    <source>
        <strain evidence="7">LMG P-21439 / DCA1</strain>
    </source>
</reference>
<evidence type="ECO:0000256" key="2">
    <source>
        <dbReference type="ARBA" id="ARBA00022692"/>
    </source>
</evidence>
<evidence type="ECO:0000256" key="3">
    <source>
        <dbReference type="ARBA" id="ARBA00022989"/>
    </source>
</evidence>
<evidence type="ECO:0000313" key="7">
    <source>
        <dbReference type="Proteomes" id="UP000010797"/>
    </source>
</evidence>
<dbReference type="InterPro" id="IPR003825">
    <property type="entry name" value="Colicin-V_CvpA"/>
</dbReference>
<keyword evidence="2 5" id="KW-0812">Transmembrane</keyword>
<dbReference type="Pfam" id="PF02674">
    <property type="entry name" value="Colicin_V"/>
    <property type="match status" value="1"/>
</dbReference>
<dbReference type="Proteomes" id="UP000010797">
    <property type="component" value="Chromosome"/>
</dbReference>
<comment type="subcellular location">
    <subcellularLocation>
        <location evidence="1">Membrane</location>
        <topology evidence="1">Multi-pass membrane protein</topology>
    </subcellularLocation>
</comment>
<keyword evidence="3 5" id="KW-1133">Transmembrane helix</keyword>